<dbReference type="Pfam" id="PF13410">
    <property type="entry name" value="GST_C_2"/>
    <property type="match status" value="1"/>
</dbReference>
<evidence type="ECO:0000256" key="4">
    <source>
        <dbReference type="ARBA" id="ARBA00047960"/>
    </source>
</evidence>
<dbReference type="EC" id="2.5.1.18" evidence="2"/>
<dbReference type="SFLD" id="SFLDG00358">
    <property type="entry name" value="Main_(cytGST)"/>
    <property type="match status" value="1"/>
</dbReference>
<dbReference type="Gene3D" id="1.20.1050.130">
    <property type="match status" value="1"/>
</dbReference>
<dbReference type="SFLD" id="SFLDS00019">
    <property type="entry name" value="Glutathione_Transferase_(cytos"/>
    <property type="match status" value="1"/>
</dbReference>
<feature type="compositionally biased region" description="Polar residues" evidence="5">
    <location>
        <begin position="1"/>
        <end position="18"/>
    </location>
</feature>
<dbReference type="SUPFAM" id="SSF47616">
    <property type="entry name" value="GST C-terminal domain-like"/>
    <property type="match status" value="1"/>
</dbReference>
<keyword evidence="8" id="KW-1185">Reference proteome</keyword>
<comment type="similarity">
    <text evidence="1">Belongs to the GST superfamily.</text>
</comment>
<dbReference type="OrthoDB" id="2789670at2759"/>
<evidence type="ECO:0000256" key="2">
    <source>
        <dbReference type="ARBA" id="ARBA00012452"/>
    </source>
</evidence>
<evidence type="ECO:0000259" key="6">
    <source>
        <dbReference type="PROSITE" id="PS50405"/>
    </source>
</evidence>
<dbReference type="InterPro" id="IPR036282">
    <property type="entry name" value="Glutathione-S-Trfase_C_sf"/>
</dbReference>
<comment type="caution">
    <text evidence="7">The sequence shown here is derived from an EMBL/GenBank/DDBJ whole genome shotgun (WGS) entry which is preliminary data.</text>
</comment>
<reference evidence="7 8" key="1">
    <citation type="submission" date="2018-06" db="EMBL/GenBank/DDBJ databases">
        <title>Complete Genomes of Monosporascus.</title>
        <authorList>
            <person name="Robinson A.J."/>
            <person name="Natvig D.O."/>
        </authorList>
    </citation>
    <scope>NUCLEOTIDE SEQUENCE [LARGE SCALE GENOMIC DNA]</scope>
    <source>
        <strain evidence="7 8">CBS 110550</strain>
    </source>
</reference>
<gene>
    <name evidence="7" type="ORF">DL764_004379</name>
</gene>
<evidence type="ECO:0000256" key="3">
    <source>
        <dbReference type="ARBA" id="ARBA00022679"/>
    </source>
</evidence>
<dbReference type="AlphaFoldDB" id="A0A4Q4TCW9"/>
<dbReference type="PANTHER" id="PTHR44051:SF20">
    <property type="entry name" value="GLUTATHIONE TRANSFERASE 1 (EUROFUNG)"/>
    <property type="match status" value="1"/>
</dbReference>
<feature type="region of interest" description="Disordered" evidence="5">
    <location>
        <begin position="1"/>
        <end position="25"/>
    </location>
</feature>
<organism evidence="7 8">
    <name type="scientific">Monosporascus ibericus</name>
    <dbReference type="NCBI Taxonomy" id="155417"/>
    <lineage>
        <taxon>Eukaryota</taxon>
        <taxon>Fungi</taxon>
        <taxon>Dikarya</taxon>
        <taxon>Ascomycota</taxon>
        <taxon>Pezizomycotina</taxon>
        <taxon>Sordariomycetes</taxon>
        <taxon>Xylariomycetidae</taxon>
        <taxon>Xylariales</taxon>
        <taxon>Xylariales incertae sedis</taxon>
        <taxon>Monosporascus</taxon>
    </lineage>
</organism>
<dbReference type="PROSITE" id="PS50405">
    <property type="entry name" value="GST_CTER"/>
    <property type="match status" value="1"/>
</dbReference>
<name>A0A4Q4TCW9_9PEZI</name>
<evidence type="ECO:0000256" key="5">
    <source>
        <dbReference type="SAM" id="MobiDB-lite"/>
    </source>
</evidence>
<comment type="catalytic activity">
    <reaction evidence="4">
        <text>RX + glutathione = an S-substituted glutathione + a halide anion + H(+)</text>
        <dbReference type="Rhea" id="RHEA:16437"/>
        <dbReference type="ChEBI" id="CHEBI:15378"/>
        <dbReference type="ChEBI" id="CHEBI:16042"/>
        <dbReference type="ChEBI" id="CHEBI:17792"/>
        <dbReference type="ChEBI" id="CHEBI:57925"/>
        <dbReference type="ChEBI" id="CHEBI:90779"/>
        <dbReference type="EC" id="2.5.1.18"/>
    </reaction>
</comment>
<feature type="domain" description="GST C-terminal" evidence="6">
    <location>
        <begin position="134"/>
        <end position="265"/>
    </location>
</feature>
<evidence type="ECO:0000256" key="1">
    <source>
        <dbReference type="ARBA" id="ARBA00007409"/>
    </source>
</evidence>
<dbReference type="GO" id="GO:0004364">
    <property type="term" value="F:glutathione transferase activity"/>
    <property type="evidence" value="ECO:0007669"/>
    <property type="project" value="UniProtKB-EC"/>
</dbReference>
<dbReference type="Proteomes" id="UP000293360">
    <property type="component" value="Unassembled WGS sequence"/>
</dbReference>
<evidence type="ECO:0000313" key="8">
    <source>
        <dbReference type="Proteomes" id="UP000293360"/>
    </source>
</evidence>
<keyword evidence="3" id="KW-0808">Transferase</keyword>
<dbReference type="InterPro" id="IPR040079">
    <property type="entry name" value="Glutathione_S-Trfase"/>
</dbReference>
<accession>A0A4Q4TCW9</accession>
<dbReference type="STRING" id="155417.A0A4Q4TCW9"/>
<dbReference type="PANTHER" id="PTHR44051">
    <property type="entry name" value="GLUTATHIONE S-TRANSFERASE-RELATED"/>
    <property type="match status" value="1"/>
</dbReference>
<dbReference type="InterPro" id="IPR010987">
    <property type="entry name" value="Glutathione-S-Trfase_C-like"/>
</dbReference>
<dbReference type="InterPro" id="IPR036249">
    <property type="entry name" value="Thioredoxin-like_sf"/>
</dbReference>
<dbReference type="InterPro" id="IPR004045">
    <property type="entry name" value="Glutathione_S-Trfase_N"/>
</dbReference>
<proteinExistence type="inferred from homology"/>
<dbReference type="Pfam" id="PF13409">
    <property type="entry name" value="GST_N_2"/>
    <property type="match status" value="1"/>
</dbReference>
<sequence>MAADTQPSLQALDSTNTIDVPEPVTKSESNGEVIIGDTEYDGRVILYILKADQTNYINYIKPLILAEELQLPHLLSVIDTRDEWFYSIHPERMVPALKDHDPETNQQVVVFEGTACLQYLAERYDVDGAWRGRNLAEKGAILAWTAYQTAGLGPTAKYWLYFSRGYPTRAAPEKLPRTIEKMHSNTLKQWDVLEKRLGEAGQEYIALGDRPTLADLSYFPFAMPWMFTFLGVDIKDWPHIQKWSERMLSRPAVSKVLQKAPTLGH</sequence>
<dbReference type="SUPFAM" id="SSF52833">
    <property type="entry name" value="Thioredoxin-like"/>
    <property type="match status" value="1"/>
</dbReference>
<dbReference type="EMBL" id="QJNU01000205">
    <property type="protein sequence ID" value="RYP04571.1"/>
    <property type="molecule type" value="Genomic_DNA"/>
</dbReference>
<evidence type="ECO:0000313" key="7">
    <source>
        <dbReference type="EMBL" id="RYP04571.1"/>
    </source>
</evidence>
<protein>
    <recommendedName>
        <fullName evidence="2">glutathione transferase</fullName>
        <ecNumber evidence="2">2.5.1.18</ecNumber>
    </recommendedName>
</protein>